<feature type="transmembrane region" description="Helical" evidence="12">
    <location>
        <begin position="98"/>
        <end position="115"/>
    </location>
</feature>
<dbReference type="GO" id="GO:0005243">
    <property type="term" value="F:gap junction channel activity"/>
    <property type="evidence" value="ECO:0007669"/>
    <property type="project" value="TreeGrafter"/>
</dbReference>
<evidence type="ECO:0000256" key="12">
    <source>
        <dbReference type="RuleBase" id="RU010713"/>
    </source>
</evidence>
<dbReference type="AlphaFoldDB" id="A0A183IHM0"/>
<reference evidence="15" key="1">
    <citation type="submission" date="2016-06" db="UniProtKB">
        <authorList>
            <consortium name="WormBaseParasite"/>
        </authorList>
    </citation>
    <scope>IDENTIFICATION</scope>
</reference>
<dbReference type="PANTHER" id="PTHR11893">
    <property type="entry name" value="INNEXIN"/>
    <property type="match status" value="1"/>
</dbReference>
<dbReference type="OrthoDB" id="5867527at2759"/>
<gene>
    <name evidence="12" type="primary">inx</name>
    <name evidence="13" type="ORF">SBAD_LOCUS3115</name>
</gene>
<evidence type="ECO:0000256" key="1">
    <source>
        <dbReference type="ARBA" id="ARBA00004610"/>
    </source>
</evidence>
<evidence type="ECO:0000313" key="15">
    <source>
        <dbReference type="WBParaSite" id="SBAD_0000326101-mRNA-1"/>
    </source>
</evidence>
<dbReference type="InterPro" id="IPR000990">
    <property type="entry name" value="Innexin"/>
</dbReference>
<organism evidence="15">
    <name type="scientific">Soboliphyme baturini</name>
    <dbReference type="NCBI Taxonomy" id="241478"/>
    <lineage>
        <taxon>Eukaryota</taxon>
        <taxon>Metazoa</taxon>
        <taxon>Ecdysozoa</taxon>
        <taxon>Nematoda</taxon>
        <taxon>Enoplea</taxon>
        <taxon>Dorylaimia</taxon>
        <taxon>Dioctophymatida</taxon>
        <taxon>Dioctophymatoidea</taxon>
        <taxon>Soboliphymatidae</taxon>
        <taxon>Soboliphyme</taxon>
    </lineage>
</organism>
<dbReference type="EMBL" id="UZAM01007577">
    <property type="protein sequence ID" value="VDP00063.1"/>
    <property type="molecule type" value="Genomic_DNA"/>
</dbReference>
<keyword evidence="7" id="KW-0965">Cell junction</keyword>
<evidence type="ECO:0000256" key="3">
    <source>
        <dbReference type="ARBA" id="ARBA00022448"/>
    </source>
</evidence>
<dbReference type="GO" id="GO:0005921">
    <property type="term" value="C:gap junction"/>
    <property type="evidence" value="ECO:0007669"/>
    <property type="project" value="UniProtKB-SubCell"/>
</dbReference>
<dbReference type="PANTHER" id="PTHR11893:SF36">
    <property type="entry name" value="INNEXIN-5"/>
    <property type="match status" value="1"/>
</dbReference>
<keyword evidence="8 12" id="KW-1133">Transmembrane helix</keyword>
<reference evidence="13 14" key="2">
    <citation type="submission" date="2018-11" db="EMBL/GenBank/DDBJ databases">
        <authorList>
            <consortium name="Pathogen Informatics"/>
        </authorList>
    </citation>
    <scope>NUCLEOTIDE SEQUENCE [LARGE SCALE GENOMIC DNA]</scope>
</reference>
<keyword evidence="9 12" id="KW-0406">Ion transport</keyword>
<dbReference type="Pfam" id="PF00876">
    <property type="entry name" value="Innexin"/>
    <property type="match status" value="1"/>
</dbReference>
<comment type="similarity">
    <text evidence="12">Belongs to the pannexin family.</text>
</comment>
<dbReference type="Proteomes" id="UP000270296">
    <property type="component" value="Unassembled WGS sequence"/>
</dbReference>
<dbReference type="GO" id="GO:0034220">
    <property type="term" value="P:monoatomic ion transmembrane transport"/>
    <property type="evidence" value="ECO:0007669"/>
    <property type="project" value="UniProtKB-KW"/>
</dbReference>
<dbReference type="GO" id="GO:0005886">
    <property type="term" value="C:plasma membrane"/>
    <property type="evidence" value="ECO:0007669"/>
    <property type="project" value="UniProtKB-SubCell"/>
</dbReference>
<comment type="subcellular location">
    <subcellularLocation>
        <location evidence="1">Cell junction</location>
        <location evidence="1">Gap junction</location>
    </subcellularLocation>
    <subcellularLocation>
        <location evidence="2 12">Cell membrane</location>
        <topology evidence="2 12">Multi-pass membrane protein</topology>
    </subcellularLocation>
</comment>
<keyword evidence="11 12" id="KW-0407">Ion channel</keyword>
<name>A0A183IHM0_9BILA</name>
<evidence type="ECO:0000256" key="4">
    <source>
        <dbReference type="ARBA" id="ARBA00022475"/>
    </source>
</evidence>
<dbReference type="WBParaSite" id="SBAD_0000326101-mRNA-1">
    <property type="protein sequence ID" value="SBAD_0000326101-mRNA-1"/>
    <property type="gene ID" value="SBAD_0000326101"/>
</dbReference>
<dbReference type="PRINTS" id="PR01262">
    <property type="entry name" value="INNEXIN"/>
</dbReference>
<keyword evidence="6" id="KW-0303">Gap junction</keyword>
<comment type="function">
    <text evidence="12">Structural component of the gap junctions.</text>
</comment>
<proteinExistence type="inferred from homology"/>
<keyword evidence="14" id="KW-1185">Reference proteome</keyword>
<evidence type="ECO:0000313" key="14">
    <source>
        <dbReference type="Proteomes" id="UP000270296"/>
    </source>
</evidence>
<evidence type="ECO:0000256" key="9">
    <source>
        <dbReference type="ARBA" id="ARBA00023065"/>
    </source>
</evidence>
<accession>A0A183IHM0</accession>
<dbReference type="PROSITE" id="PS51013">
    <property type="entry name" value="PANNEXIN"/>
    <property type="match status" value="1"/>
</dbReference>
<evidence type="ECO:0000256" key="10">
    <source>
        <dbReference type="ARBA" id="ARBA00023136"/>
    </source>
</evidence>
<keyword evidence="5 12" id="KW-0812">Transmembrane</keyword>
<feature type="transmembrane region" description="Helical" evidence="12">
    <location>
        <begin position="24"/>
        <end position="42"/>
    </location>
</feature>
<sequence>MLPFLDNALRAIHKQCYDDIVDRLNYYYSTLILLFFAILVSAKQYVGKPIQCWVPAQFRGGWEQYAESYCFVQNTYFLPFDKDVPRDVVERDYRKVGYYQWVPIVLAIQALLFYIPNMMWKWLWRTTVPVMWICRTQACAAGCTDQSKRTNSLKLLSRYVLCVKFGRTHGNYLTCLYIMVKLLYMINVCGQFFLMNDFLSTNYTFWGLQILTDLANKREWQDSGHFPRVTLCDFDVRELGNVHRHTVQCVLVINMFNEKLYLLLWFWMFLIGVCTGINLLYWLLSSFSSYSRQNVVQKYLRIVTDYEQTTESRRAIHQFVDHMLRPDGVLLLRFISGHAGDLVAAELSMQLYK</sequence>
<feature type="transmembrane region" description="Helical" evidence="12">
    <location>
        <begin position="264"/>
        <end position="284"/>
    </location>
</feature>
<feature type="transmembrane region" description="Helical" evidence="12">
    <location>
        <begin position="174"/>
        <end position="194"/>
    </location>
</feature>
<evidence type="ECO:0000256" key="2">
    <source>
        <dbReference type="ARBA" id="ARBA00004651"/>
    </source>
</evidence>
<evidence type="ECO:0000313" key="13">
    <source>
        <dbReference type="EMBL" id="VDP00063.1"/>
    </source>
</evidence>
<protein>
    <recommendedName>
        <fullName evidence="12">Innexin</fullName>
    </recommendedName>
</protein>
<keyword evidence="4" id="KW-1003">Cell membrane</keyword>
<evidence type="ECO:0000256" key="6">
    <source>
        <dbReference type="ARBA" id="ARBA00022868"/>
    </source>
</evidence>
<evidence type="ECO:0000256" key="7">
    <source>
        <dbReference type="ARBA" id="ARBA00022949"/>
    </source>
</evidence>
<evidence type="ECO:0000256" key="8">
    <source>
        <dbReference type="ARBA" id="ARBA00022989"/>
    </source>
</evidence>
<evidence type="ECO:0000256" key="5">
    <source>
        <dbReference type="ARBA" id="ARBA00022692"/>
    </source>
</evidence>
<keyword evidence="10 12" id="KW-0472">Membrane</keyword>
<evidence type="ECO:0000256" key="11">
    <source>
        <dbReference type="ARBA" id="ARBA00023303"/>
    </source>
</evidence>
<keyword evidence="3 12" id="KW-0813">Transport</keyword>